<dbReference type="SUPFAM" id="SSF54593">
    <property type="entry name" value="Glyoxalase/Bleomycin resistance protein/Dihydroxybiphenyl dioxygenase"/>
    <property type="match status" value="1"/>
</dbReference>
<dbReference type="EMBL" id="VTER01000006">
    <property type="protein sequence ID" value="TYS47591.1"/>
    <property type="molecule type" value="Genomic_DNA"/>
</dbReference>
<dbReference type="PANTHER" id="PTHR33993:SF2">
    <property type="entry name" value="VOC DOMAIN-CONTAINING PROTEIN"/>
    <property type="match status" value="1"/>
</dbReference>
<dbReference type="InterPro" id="IPR037523">
    <property type="entry name" value="VOC_core"/>
</dbReference>
<dbReference type="GO" id="GO:0046872">
    <property type="term" value="F:metal ion binding"/>
    <property type="evidence" value="ECO:0007669"/>
    <property type="project" value="UniProtKB-KW"/>
</dbReference>
<dbReference type="PROSITE" id="PS00934">
    <property type="entry name" value="GLYOXALASE_I_1"/>
    <property type="match status" value="1"/>
</dbReference>
<evidence type="ECO:0000256" key="1">
    <source>
        <dbReference type="ARBA" id="ARBA00022723"/>
    </source>
</evidence>
<protein>
    <submittedName>
        <fullName evidence="3">VOC family protein</fullName>
    </submittedName>
</protein>
<sequence>MQEIQKISQIGIPVKDMERAVPFYRDVLGLPLLFSMETMAFFECGGQRLMLSLPEKEEFAHPSSVLYFQVEDIRKSCRELAEKGAGFSGDPHMVAKMGDTETWMAFFQDTEGNTHALMSDIPIQQ</sequence>
<accession>A0A5D4RBA4</accession>
<evidence type="ECO:0000313" key="4">
    <source>
        <dbReference type="Proteomes" id="UP000322139"/>
    </source>
</evidence>
<reference evidence="3 4" key="1">
    <citation type="submission" date="2019-08" db="EMBL/GenBank/DDBJ databases">
        <title>Bacillus genomes from the desert of Cuatro Cienegas, Coahuila.</title>
        <authorList>
            <person name="Olmedo-Alvarez G."/>
        </authorList>
    </citation>
    <scope>NUCLEOTIDE SEQUENCE [LARGE SCALE GENOMIC DNA]</scope>
    <source>
        <strain evidence="3 4">CH446_14T</strain>
    </source>
</reference>
<dbReference type="PROSITE" id="PS51819">
    <property type="entry name" value="VOC"/>
    <property type="match status" value="1"/>
</dbReference>
<dbReference type="InterPro" id="IPR029068">
    <property type="entry name" value="Glyas_Bleomycin-R_OHBP_Dase"/>
</dbReference>
<dbReference type="InterPro" id="IPR004360">
    <property type="entry name" value="Glyas_Fos-R_dOase_dom"/>
</dbReference>
<keyword evidence="1" id="KW-0479">Metal-binding</keyword>
<dbReference type="AlphaFoldDB" id="A0A5D4RBA4"/>
<dbReference type="InterPro" id="IPR018146">
    <property type="entry name" value="Glyoxalase_1_CS"/>
</dbReference>
<organism evidence="3 4">
    <name type="scientific">Bacillus infantis</name>
    <dbReference type="NCBI Taxonomy" id="324767"/>
    <lineage>
        <taxon>Bacteria</taxon>
        <taxon>Bacillati</taxon>
        <taxon>Bacillota</taxon>
        <taxon>Bacilli</taxon>
        <taxon>Bacillales</taxon>
        <taxon>Bacillaceae</taxon>
        <taxon>Bacillus</taxon>
    </lineage>
</organism>
<gene>
    <name evidence="3" type="ORF">FZD51_11635</name>
</gene>
<dbReference type="RefSeq" id="WP_148974935.1">
    <property type="nucleotide sequence ID" value="NZ_JBNIKT010000001.1"/>
</dbReference>
<name>A0A5D4RBA4_9BACI</name>
<dbReference type="Gene3D" id="3.10.180.10">
    <property type="entry name" value="2,3-Dihydroxybiphenyl 1,2-Dioxygenase, domain 1"/>
    <property type="match status" value="1"/>
</dbReference>
<evidence type="ECO:0000259" key="2">
    <source>
        <dbReference type="PROSITE" id="PS51819"/>
    </source>
</evidence>
<dbReference type="PANTHER" id="PTHR33993">
    <property type="entry name" value="GLYOXALASE-RELATED"/>
    <property type="match status" value="1"/>
</dbReference>
<dbReference type="InterPro" id="IPR052164">
    <property type="entry name" value="Anthracycline_SecMetBiosynth"/>
</dbReference>
<feature type="domain" description="VOC" evidence="2">
    <location>
        <begin position="6"/>
        <end position="120"/>
    </location>
</feature>
<comment type="caution">
    <text evidence="3">The sequence shown here is derived from an EMBL/GenBank/DDBJ whole genome shotgun (WGS) entry which is preliminary data.</text>
</comment>
<evidence type="ECO:0000313" key="3">
    <source>
        <dbReference type="EMBL" id="TYS47591.1"/>
    </source>
</evidence>
<proteinExistence type="predicted"/>
<dbReference type="Pfam" id="PF00903">
    <property type="entry name" value="Glyoxalase"/>
    <property type="match status" value="1"/>
</dbReference>
<dbReference type="Proteomes" id="UP000322139">
    <property type="component" value="Unassembled WGS sequence"/>
</dbReference>
<dbReference type="GO" id="GO:0004462">
    <property type="term" value="F:lactoylglutathione lyase activity"/>
    <property type="evidence" value="ECO:0007669"/>
    <property type="project" value="InterPro"/>
</dbReference>